<name>A0A1G5PZN6_9RHOB</name>
<dbReference type="Pfam" id="PF05099">
    <property type="entry name" value="TerB"/>
    <property type="match status" value="1"/>
</dbReference>
<proteinExistence type="predicted"/>
<organism evidence="2 3">
    <name type="scientific">Epibacterium ulvae</name>
    <dbReference type="NCBI Taxonomy" id="1156985"/>
    <lineage>
        <taxon>Bacteria</taxon>
        <taxon>Pseudomonadati</taxon>
        <taxon>Pseudomonadota</taxon>
        <taxon>Alphaproteobacteria</taxon>
        <taxon>Rhodobacterales</taxon>
        <taxon>Roseobacteraceae</taxon>
        <taxon>Epibacterium</taxon>
    </lineage>
</organism>
<keyword evidence="3" id="KW-1185">Reference proteome</keyword>
<evidence type="ECO:0000259" key="1">
    <source>
        <dbReference type="Pfam" id="PF05099"/>
    </source>
</evidence>
<feature type="domain" description="Co-chaperone DjlA N-terminal" evidence="1">
    <location>
        <begin position="35"/>
        <end position="152"/>
    </location>
</feature>
<dbReference type="SUPFAM" id="SSF158682">
    <property type="entry name" value="TerB-like"/>
    <property type="match status" value="1"/>
</dbReference>
<dbReference type="InterPro" id="IPR007791">
    <property type="entry name" value="DjlA_N"/>
</dbReference>
<dbReference type="STRING" id="1156985.SAMN04488118_102336"/>
<dbReference type="Gene3D" id="1.10.3680.10">
    <property type="entry name" value="TerB-like"/>
    <property type="match status" value="1"/>
</dbReference>
<accession>A0A1G5PZN6</accession>
<dbReference type="AlphaFoldDB" id="A0A1G5PZN6"/>
<sequence>MQSFTQVQRPSDMFKDILNLLLAPINEPLQDTDARLALSALLVRIARSDHDYAEIEKDRIDRIIGTRFDLELGEATLLREQAEEMEAEAPDTVRFTRAIKEAVVYEERIAIVEAMWQVVLADGDRDPEEDALLRLATNLLGVNDVDSARIRQKVETDRSHS</sequence>
<reference evidence="2 3" key="1">
    <citation type="submission" date="2016-10" db="EMBL/GenBank/DDBJ databases">
        <authorList>
            <person name="de Groot N.N."/>
        </authorList>
    </citation>
    <scope>NUCLEOTIDE SEQUENCE [LARGE SCALE GENOMIC DNA]</scope>
    <source>
        <strain evidence="2 3">U95</strain>
    </source>
</reference>
<evidence type="ECO:0000313" key="2">
    <source>
        <dbReference type="EMBL" id="SCZ54776.1"/>
    </source>
</evidence>
<dbReference type="InterPro" id="IPR029024">
    <property type="entry name" value="TerB-like"/>
</dbReference>
<dbReference type="CDD" id="cd07313">
    <property type="entry name" value="terB_like_2"/>
    <property type="match status" value="1"/>
</dbReference>
<evidence type="ECO:0000313" key="3">
    <source>
        <dbReference type="Proteomes" id="UP000198767"/>
    </source>
</evidence>
<dbReference type="Proteomes" id="UP000198767">
    <property type="component" value="Unassembled WGS sequence"/>
</dbReference>
<gene>
    <name evidence="2" type="ORF">SAMN04488118_102336</name>
</gene>
<protein>
    <submittedName>
        <fullName evidence="2">Uncharacterized conserved protein, tellurite resistance protein B (TerB) family</fullName>
    </submittedName>
</protein>
<dbReference type="EMBL" id="FMWG01000002">
    <property type="protein sequence ID" value="SCZ54776.1"/>
    <property type="molecule type" value="Genomic_DNA"/>
</dbReference>